<evidence type="ECO:0000256" key="11">
    <source>
        <dbReference type="RuleBase" id="RU365020"/>
    </source>
</evidence>
<evidence type="ECO:0000256" key="10">
    <source>
        <dbReference type="ARBA" id="ARBA00048682"/>
    </source>
</evidence>
<reference evidence="15 16" key="1">
    <citation type="submission" date="2019-06" db="EMBL/GenBank/DDBJ databases">
        <title>Genomic Encyclopedia of Type Strains, Phase IV (KMG-V): Genome sequencing to study the core and pangenomes of soil and plant-associated prokaryotes.</title>
        <authorList>
            <person name="Whitman W."/>
        </authorList>
    </citation>
    <scope>NUCLEOTIDE SEQUENCE [LARGE SCALE GENOMIC DNA]</scope>
    <source>
        <strain evidence="15 16">BR 11622</strain>
    </source>
</reference>
<comment type="catalytic activity">
    <reaction evidence="10 11">
        <text>[(1-&gt;4)-beta-D-glucosyl](n) + UDP-alpha-D-glucose = [(1-&gt;4)-beta-D-glucosyl](n+1) + UDP + H(+)</text>
        <dbReference type="Rhea" id="RHEA:19929"/>
        <dbReference type="Rhea" id="RHEA-COMP:10033"/>
        <dbReference type="Rhea" id="RHEA-COMP:10034"/>
        <dbReference type="ChEBI" id="CHEBI:15378"/>
        <dbReference type="ChEBI" id="CHEBI:18246"/>
        <dbReference type="ChEBI" id="CHEBI:58223"/>
        <dbReference type="ChEBI" id="CHEBI:58885"/>
        <dbReference type="EC" id="2.4.1.12"/>
    </reaction>
</comment>
<dbReference type="NCBIfam" id="TIGR03030">
    <property type="entry name" value="CelA"/>
    <property type="match status" value="1"/>
</dbReference>
<keyword evidence="3 11" id="KW-0997">Cell inner membrane</keyword>
<evidence type="ECO:0000313" key="16">
    <source>
        <dbReference type="Proteomes" id="UP000315751"/>
    </source>
</evidence>
<evidence type="ECO:0000256" key="2">
    <source>
        <dbReference type="ARBA" id="ARBA00022475"/>
    </source>
</evidence>
<dbReference type="InterPro" id="IPR029044">
    <property type="entry name" value="Nucleotide-diphossugar_trans"/>
</dbReference>
<feature type="transmembrane region" description="Helical" evidence="11">
    <location>
        <begin position="526"/>
        <end position="551"/>
    </location>
</feature>
<feature type="region of interest" description="Disordered" evidence="12">
    <location>
        <begin position="717"/>
        <end position="754"/>
    </location>
</feature>
<sequence length="1463" mass="159642">MSWLEPSTPVHLVMLAVGCLLAVGVVVTPLYLKAQVALGVAAVLMLLVLYGRRSREVSVLLCVTSSIYTARYLWWRMTDTLVLSHPAEGLFSILLFLAEIYAGLGMALGYVQSVWPLGRTPAPLPDDIAAWPTVDILIPTYNEPLEIVRQAIWAAQDIDWPADKMRIYVLDDGNRREFKEFAARNGVGYLTRSDNRHAKAGNLNAALARTDGELVAVFDCDHVPNRAFLQMTVGGFLRDPKLAIVQTPHHFYSQDPIQRNLTRGHELAGEGLLFYGLIQDGNDLWNASFFCGSCAVLRREALAEIGGFAVETVTEDAHTALRLQRHGWNTEYLRLPLAAGLATERLVQHLGQRARWARGMVQIARLDSPLLGRGLTLPQRLCYLNAMLYYFFALPRIVVLTAPLCYLLFGMNIIGASPIVVLAYAIPHLILSVGVNQRLQGAVRPLFMAEVYETMLAFHLLVPTLRTVLNPYKGAFNVTRKGDILDRDQFDGRSVLPQLATLLLLLGGYIWGIGRYLYEGMQGQDVVVLVANLFWAFFSIAILAAAAAAGVEKRQVRRQVRIGARLQMAVTLPDGRAFVGETRNISMGGALLAMDHRQSIDGIADRVTVELTARGLPVLLPARVIEQRNGTVRLAFDDLDDWQHRQLVRAIFGRADAWLDWTGQSVTGVRRSAWAIMCNGFGLIAARRRARRTGGLMVALGLAGLLLLPAARAMSAPAHPGKATSAPPAAASPGTPPSEAVAEGEPTDATPLEPERGEVLTLTDLGAGALTFHGVQDFRTVDFPIRRDDVVTAAKLTLSITNSPALLKELSQLKVLLNDELLTTIPLNAATAGGQVVELPVNPLLIQQDNHLTFQFIGHYATGCEDPLHSSLWALLSANSSLRLTLQRLPVAADLSILPRPFFNDHDSRPLALPFLLGDEPSDGVLRAAGIVASWFGAMADYRPARFPSLGRRLPPDNAVIFATPANHPAELDLGVVDGPMVAVRSNPVAPNRRLLLVMGRNDEELRTAALTLVLGASALNGAEARATPPLLVPRQPYDAPRWLSLNRSVRLGELVGSDVLQSNGMAPGPMQVPFRLPPDLFVWQNRGVPLHVNYRYPGGKWLDMEQSRLDVSLNGTYVTSLKLREDGLTDWFRTYALGDYTARQRTVEVPPYLFYGRNQLQFMYSLQPVDRGACHGTTPDNLRTGVDPDSTLDLSSAHHFAALPNMASLASAGFPYSRMADLSQTVVVLPERPQAGDVTAYLGMMGLMGASTGMPATQVTVRRASEGKAGLEDRDLLLIGDTAHQPLLRDWAAAAPVRITNDVMALNTLSPLQRLTQLLDADPVSAGVLTDGDAERVLVSGTQLALMMGFESPLTPKRSVVALTAGNADLLPGLVEALRQPRTAPRIQGDLVILNRTEVSSFQVGRRYWVGDLPPLMFVVWGASRHPILVLGALGLAILLISVPSIRFLRRRAQDRLARTGS</sequence>
<feature type="transmembrane region" description="Helical" evidence="11">
    <location>
        <begin position="693"/>
        <end position="711"/>
    </location>
</feature>
<comment type="caution">
    <text evidence="15">The sequence shown here is derived from an EMBL/GenBank/DDBJ whole genome shotgun (WGS) entry which is preliminary data.</text>
</comment>
<dbReference type="PANTHER" id="PTHR43867">
    <property type="entry name" value="CELLULOSE SYNTHASE CATALYTIC SUBUNIT A [UDP-FORMING]"/>
    <property type="match status" value="1"/>
</dbReference>
<protein>
    <recommendedName>
        <fullName evidence="11">Cellulose synthase catalytic subunit [UDP-forming]</fullName>
        <ecNumber evidence="11">2.4.1.12</ecNumber>
    </recommendedName>
</protein>
<evidence type="ECO:0000256" key="9">
    <source>
        <dbReference type="ARBA" id="ARBA00023136"/>
    </source>
</evidence>
<comment type="function">
    <text evidence="11">Catalytic subunit of cellulose synthase. It polymerizes uridine 5'-diphosphate glucose to cellulose.</text>
</comment>
<feature type="transmembrane region" description="Helical" evidence="11">
    <location>
        <begin position="1429"/>
        <end position="1450"/>
    </location>
</feature>
<dbReference type="Pfam" id="PF03552">
    <property type="entry name" value="Cellulose_synt"/>
    <property type="match status" value="1"/>
</dbReference>
<keyword evidence="4 11" id="KW-0328">Glycosyltransferase</keyword>
<evidence type="ECO:0000256" key="4">
    <source>
        <dbReference type="ARBA" id="ARBA00022676"/>
    </source>
</evidence>
<dbReference type="EMBL" id="VITR01000019">
    <property type="protein sequence ID" value="TWB35721.1"/>
    <property type="molecule type" value="Genomic_DNA"/>
</dbReference>
<dbReference type="GO" id="GO:0006011">
    <property type="term" value="P:UDP-alpha-D-glucose metabolic process"/>
    <property type="evidence" value="ECO:0007669"/>
    <property type="project" value="InterPro"/>
</dbReference>
<dbReference type="SUPFAM" id="SSF141371">
    <property type="entry name" value="PilZ domain-like"/>
    <property type="match status" value="1"/>
</dbReference>
<keyword evidence="7 11" id="KW-0135">Cellulose biosynthesis</keyword>
<dbReference type="CDD" id="cd06421">
    <property type="entry name" value="CESA_CelA_like"/>
    <property type="match status" value="1"/>
</dbReference>
<name>A0A560GPP6_9PROT</name>
<evidence type="ECO:0000256" key="3">
    <source>
        <dbReference type="ARBA" id="ARBA00022519"/>
    </source>
</evidence>
<dbReference type="EC" id="2.4.1.12" evidence="11"/>
<dbReference type="GO" id="GO:0005886">
    <property type="term" value="C:plasma membrane"/>
    <property type="evidence" value="ECO:0007669"/>
    <property type="project" value="UniProtKB-SubCell"/>
</dbReference>
<dbReference type="Pfam" id="PF03170">
    <property type="entry name" value="BcsB"/>
    <property type="match status" value="1"/>
</dbReference>
<comment type="pathway">
    <text evidence="11">Glycan metabolism; bacterial cellulose biosynthesis.</text>
</comment>
<dbReference type="GO" id="GO:0030244">
    <property type="term" value="P:cellulose biosynthetic process"/>
    <property type="evidence" value="ECO:0007669"/>
    <property type="project" value="UniProtKB-KW"/>
</dbReference>
<dbReference type="GO" id="GO:0016760">
    <property type="term" value="F:cellulose synthase (UDP-forming) activity"/>
    <property type="evidence" value="ECO:0007669"/>
    <property type="project" value="UniProtKB-EC"/>
</dbReference>
<dbReference type="InterPro" id="IPR001173">
    <property type="entry name" value="Glyco_trans_2-like"/>
</dbReference>
<dbReference type="PANTHER" id="PTHR43867:SF2">
    <property type="entry name" value="CELLULOSE SYNTHASE CATALYTIC SUBUNIT A [UDP-FORMING]"/>
    <property type="match status" value="1"/>
</dbReference>
<keyword evidence="16" id="KW-1185">Reference proteome</keyword>
<evidence type="ECO:0000256" key="1">
    <source>
        <dbReference type="ARBA" id="ARBA00004429"/>
    </source>
</evidence>
<keyword evidence="8 11" id="KW-1133">Transmembrane helix</keyword>
<dbReference type="InterPro" id="IPR009875">
    <property type="entry name" value="PilZ_domain"/>
</dbReference>
<feature type="transmembrane region" description="Helical" evidence="11">
    <location>
        <begin position="12"/>
        <end position="28"/>
    </location>
</feature>
<comment type="subcellular location">
    <subcellularLocation>
        <location evidence="1">Cell inner membrane</location>
        <topology evidence="1">Multi-pass membrane protein</topology>
    </subcellularLocation>
</comment>
<dbReference type="Gene3D" id="2.60.120.260">
    <property type="entry name" value="Galactose-binding domain-like"/>
    <property type="match status" value="2"/>
</dbReference>
<gene>
    <name evidence="15" type="ORF">FBZ90_1195</name>
</gene>
<evidence type="ECO:0000256" key="7">
    <source>
        <dbReference type="ARBA" id="ARBA00022916"/>
    </source>
</evidence>
<keyword evidence="5 11" id="KW-0808">Transferase</keyword>
<feature type="compositionally biased region" description="Low complexity" evidence="12">
    <location>
        <begin position="720"/>
        <end position="740"/>
    </location>
</feature>
<proteinExistence type="predicted"/>
<feature type="domain" description="PilZ" evidence="14">
    <location>
        <begin position="555"/>
        <end position="653"/>
    </location>
</feature>
<dbReference type="GO" id="GO:0035438">
    <property type="term" value="F:cyclic-di-GMP binding"/>
    <property type="evidence" value="ECO:0007669"/>
    <property type="project" value="InterPro"/>
</dbReference>
<dbReference type="Pfam" id="PF07238">
    <property type="entry name" value="PilZ"/>
    <property type="match status" value="1"/>
</dbReference>
<evidence type="ECO:0000256" key="6">
    <source>
        <dbReference type="ARBA" id="ARBA00022692"/>
    </source>
</evidence>
<evidence type="ECO:0000259" key="14">
    <source>
        <dbReference type="Pfam" id="PF07238"/>
    </source>
</evidence>
<feature type="transmembrane region" description="Helical" evidence="11">
    <location>
        <begin position="415"/>
        <end position="435"/>
    </location>
</feature>
<dbReference type="Gene3D" id="3.90.550.10">
    <property type="entry name" value="Spore Coat Polysaccharide Biosynthesis Protein SpsA, Chain A"/>
    <property type="match status" value="1"/>
</dbReference>
<feature type="transmembrane region" description="Helical" evidence="11">
    <location>
        <begin position="57"/>
        <end position="75"/>
    </location>
</feature>
<dbReference type="Gene3D" id="2.40.10.220">
    <property type="entry name" value="predicted glycosyltransferase like domains"/>
    <property type="match status" value="1"/>
</dbReference>
<dbReference type="InterPro" id="IPR003919">
    <property type="entry name" value="Cell_synth_A"/>
</dbReference>
<feature type="transmembrane region" description="Helical" evidence="11">
    <location>
        <begin position="495"/>
        <end position="514"/>
    </location>
</feature>
<keyword evidence="9 11" id="KW-0472">Membrane</keyword>
<keyword evidence="2 11" id="KW-1003">Cell membrane</keyword>
<evidence type="ECO:0000256" key="12">
    <source>
        <dbReference type="SAM" id="MobiDB-lite"/>
    </source>
</evidence>
<keyword evidence="11" id="KW-0973">c-di-GMP</keyword>
<comment type="cofactor">
    <cofactor evidence="11">
        <name>Mg(2+)</name>
        <dbReference type="ChEBI" id="CHEBI:18420"/>
    </cofactor>
</comment>
<accession>A0A560GPP6</accession>
<evidence type="ECO:0000256" key="5">
    <source>
        <dbReference type="ARBA" id="ARBA00022679"/>
    </source>
</evidence>
<dbReference type="InterPro" id="IPR005150">
    <property type="entry name" value="Cellulose_synth"/>
</dbReference>
<keyword evidence="6 11" id="KW-0812">Transmembrane</keyword>
<feature type="domain" description="Glycosyltransferase 2-like" evidence="13">
    <location>
        <begin position="136"/>
        <end position="305"/>
    </location>
</feature>
<evidence type="ECO:0000313" key="15">
    <source>
        <dbReference type="EMBL" id="TWB35721.1"/>
    </source>
</evidence>
<dbReference type="InterPro" id="IPR018513">
    <property type="entry name" value="Cell_synthase_bac"/>
</dbReference>
<dbReference type="PRINTS" id="PR01439">
    <property type="entry name" value="CELLSNTHASEA"/>
</dbReference>
<feature type="transmembrane region" description="Helical" evidence="11">
    <location>
        <begin position="90"/>
        <end position="111"/>
    </location>
</feature>
<evidence type="ECO:0000259" key="13">
    <source>
        <dbReference type="Pfam" id="PF00535"/>
    </source>
</evidence>
<organism evidence="15 16">
    <name type="scientific">Nitrospirillum amazonense</name>
    <dbReference type="NCBI Taxonomy" id="28077"/>
    <lineage>
        <taxon>Bacteria</taxon>
        <taxon>Pseudomonadati</taxon>
        <taxon>Pseudomonadota</taxon>
        <taxon>Alphaproteobacteria</taxon>
        <taxon>Rhodospirillales</taxon>
        <taxon>Azospirillaceae</taxon>
        <taxon>Nitrospirillum</taxon>
    </lineage>
</organism>
<feature type="transmembrane region" description="Helical" evidence="11">
    <location>
        <begin position="388"/>
        <end position="409"/>
    </location>
</feature>
<dbReference type="Proteomes" id="UP000315751">
    <property type="component" value="Unassembled WGS sequence"/>
</dbReference>
<dbReference type="Pfam" id="PF00535">
    <property type="entry name" value="Glycos_transf_2"/>
    <property type="match status" value="1"/>
</dbReference>
<dbReference type="InterPro" id="IPR050321">
    <property type="entry name" value="Glycosyltr_2/OpgH_subfam"/>
</dbReference>
<dbReference type="UniPathway" id="UPA00694"/>
<dbReference type="SUPFAM" id="SSF53448">
    <property type="entry name" value="Nucleotide-diphospho-sugar transferases"/>
    <property type="match status" value="1"/>
</dbReference>
<evidence type="ECO:0000256" key="8">
    <source>
        <dbReference type="ARBA" id="ARBA00022989"/>
    </source>
</evidence>